<dbReference type="InterPro" id="IPR032781">
    <property type="entry name" value="ABC_tran_Xtn"/>
</dbReference>
<dbReference type="RefSeq" id="WP_131259493.1">
    <property type="nucleotide sequence ID" value="NZ_JBHSUS010000001.1"/>
</dbReference>
<dbReference type="InterPro" id="IPR017871">
    <property type="entry name" value="ABC_transporter-like_CS"/>
</dbReference>
<evidence type="ECO:0000313" key="7">
    <source>
        <dbReference type="Proteomes" id="UP001596364"/>
    </source>
</evidence>
<keyword evidence="3 6" id="KW-0067">ATP-binding</keyword>
<proteinExistence type="predicted"/>
<dbReference type="Gene3D" id="1.10.287.380">
    <property type="entry name" value="Valyl-tRNA synthetase, C-terminal domain"/>
    <property type="match status" value="1"/>
</dbReference>
<evidence type="ECO:0000256" key="4">
    <source>
        <dbReference type="SAM" id="Coils"/>
    </source>
</evidence>
<dbReference type="InterPro" id="IPR037118">
    <property type="entry name" value="Val-tRNA_synth_C_sf"/>
</dbReference>
<keyword evidence="7" id="KW-1185">Reference proteome</keyword>
<feature type="domain" description="ABC transporter" evidence="5">
    <location>
        <begin position="2"/>
        <end position="246"/>
    </location>
</feature>
<dbReference type="InterPro" id="IPR003439">
    <property type="entry name" value="ABC_transporter-like_ATP-bd"/>
</dbReference>
<dbReference type="Gene3D" id="3.40.50.300">
    <property type="entry name" value="P-loop containing nucleotide triphosphate hydrolases"/>
    <property type="match status" value="2"/>
</dbReference>
<dbReference type="PROSITE" id="PS00211">
    <property type="entry name" value="ABC_TRANSPORTER_1"/>
    <property type="match status" value="2"/>
</dbReference>
<dbReference type="PROSITE" id="PS50893">
    <property type="entry name" value="ABC_TRANSPORTER_2"/>
    <property type="match status" value="2"/>
</dbReference>
<sequence>MIQIKQIQLLRGLKVLLNDASAQIYPGHKVGLIGANGAGKSSLFALLQGQLHVDAGECLMPSVWQIATVAQETPASDASALDYVLDGDKRLRSLQAQLQQAEHAHDGEKIALIHQQLDDAGAYDVQSRAANILAGLGFSEAQMQHAVRAFSGGWRMRLNLAQALICPSDLLLLDEPTNHLDLDAVIWLERWLQKYKGTLILISHDKAFLDATVQHILSIEQQTLFSYTGGYTAYLRQRSERLRQQQIAFDRQQEKAAHLQKFIDRFRAKASKARQAQSRIKQLERMAELLPVQEDSPFSFEFAEPSRLPNPLVTMEKVQAGYGEKVILESLKLNLVPGSRIGLLGRNGAGKSTLIKLLAEEIQPLNGQYQTSAGLKIGYFAQHQLEYLRPEDSPLRHLQRLDKQATEQQLRDFLGGFAFHGDAALSPVAPFSGGEKARLVLALLVYQKPNLLLLDEPTNHLDLDMRQALNLALQSFTGAMVLVSHDRFLLESVCDEFYLVHDGQVSQFDGDLNDYRQFLLTQGQQAAQSASPKTSAPAVDRKQQKRLEAEFRQKMAPLKKQLQKLEAQMQTLQADLDNIATQLADPDIYTAEQKTRLTELLRREGELKPSLEEVEMEWMTLLEEQEQQEQAFASQFAGQ</sequence>
<evidence type="ECO:0000313" key="6">
    <source>
        <dbReference type="EMBL" id="MFC6438618.1"/>
    </source>
</evidence>
<evidence type="ECO:0000256" key="3">
    <source>
        <dbReference type="ARBA" id="ARBA00022840"/>
    </source>
</evidence>
<keyword evidence="1" id="KW-0677">Repeat</keyword>
<organism evidence="6 7">
    <name type="scientific">Pseudobowmanella zhangzhouensis</name>
    <dbReference type="NCBI Taxonomy" id="1537679"/>
    <lineage>
        <taxon>Bacteria</taxon>
        <taxon>Pseudomonadati</taxon>
        <taxon>Pseudomonadota</taxon>
        <taxon>Gammaproteobacteria</taxon>
        <taxon>Alteromonadales</taxon>
        <taxon>Alteromonadaceae</taxon>
    </lineage>
</organism>
<accession>A0ABW1XH18</accession>
<comment type="caution">
    <text evidence="6">The sequence shown here is derived from an EMBL/GenBank/DDBJ whole genome shotgun (WGS) entry which is preliminary data.</text>
</comment>
<dbReference type="Pfam" id="PF12848">
    <property type="entry name" value="ABC_tran_Xtn"/>
    <property type="match status" value="1"/>
</dbReference>
<dbReference type="EMBL" id="JBHSUS010000001">
    <property type="protein sequence ID" value="MFC6438618.1"/>
    <property type="molecule type" value="Genomic_DNA"/>
</dbReference>
<dbReference type="Proteomes" id="UP001596364">
    <property type="component" value="Unassembled WGS sequence"/>
</dbReference>
<dbReference type="InterPro" id="IPR032524">
    <property type="entry name" value="ABC_tran_C"/>
</dbReference>
<dbReference type="PANTHER" id="PTHR19211">
    <property type="entry name" value="ATP-BINDING TRANSPORT PROTEIN-RELATED"/>
    <property type="match status" value="1"/>
</dbReference>
<dbReference type="PANTHER" id="PTHR19211:SF14">
    <property type="entry name" value="ATP-BINDING CASSETTE SUB-FAMILY F MEMBER 1"/>
    <property type="match status" value="1"/>
</dbReference>
<dbReference type="SUPFAM" id="SSF52540">
    <property type="entry name" value="P-loop containing nucleoside triphosphate hydrolases"/>
    <property type="match status" value="2"/>
</dbReference>
<dbReference type="CDD" id="cd03221">
    <property type="entry name" value="ABCF_EF-3"/>
    <property type="match status" value="2"/>
</dbReference>
<dbReference type="InterPro" id="IPR050611">
    <property type="entry name" value="ABCF"/>
</dbReference>
<dbReference type="InterPro" id="IPR027417">
    <property type="entry name" value="P-loop_NTPase"/>
</dbReference>
<dbReference type="Pfam" id="PF00005">
    <property type="entry name" value="ABC_tran"/>
    <property type="match status" value="2"/>
</dbReference>
<name>A0ABW1XH18_9ALTE</name>
<dbReference type="Pfam" id="PF16326">
    <property type="entry name" value="ABC_tran_CTD"/>
    <property type="match status" value="1"/>
</dbReference>
<protein>
    <submittedName>
        <fullName evidence="6">ATP-binding cassette domain-containing protein</fullName>
    </submittedName>
</protein>
<reference evidence="7" key="1">
    <citation type="journal article" date="2019" name="Int. J. Syst. Evol. Microbiol.">
        <title>The Global Catalogue of Microorganisms (GCM) 10K type strain sequencing project: providing services to taxonomists for standard genome sequencing and annotation.</title>
        <authorList>
            <consortium name="The Broad Institute Genomics Platform"/>
            <consortium name="The Broad Institute Genome Sequencing Center for Infectious Disease"/>
            <person name="Wu L."/>
            <person name="Ma J."/>
        </authorList>
    </citation>
    <scope>NUCLEOTIDE SEQUENCE [LARGE SCALE GENOMIC DNA]</scope>
    <source>
        <strain evidence="7">CGMCC 1.16031</strain>
    </source>
</reference>
<feature type="coiled-coil region" evidence="4">
    <location>
        <begin position="548"/>
        <end position="582"/>
    </location>
</feature>
<evidence type="ECO:0000256" key="2">
    <source>
        <dbReference type="ARBA" id="ARBA00022741"/>
    </source>
</evidence>
<evidence type="ECO:0000259" key="5">
    <source>
        <dbReference type="PROSITE" id="PS50893"/>
    </source>
</evidence>
<evidence type="ECO:0000256" key="1">
    <source>
        <dbReference type="ARBA" id="ARBA00022737"/>
    </source>
</evidence>
<keyword evidence="4" id="KW-0175">Coiled coil</keyword>
<dbReference type="SMART" id="SM00382">
    <property type="entry name" value="AAA"/>
    <property type="match status" value="2"/>
</dbReference>
<gene>
    <name evidence="6" type="ORF">ACFP85_00390</name>
</gene>
<keyword evidence="2" id="KW-0547">Nucleotide-binding</keyword>
<dbReference type="GO" id="GO:0005524">
    <property type="term" value="F:ATP binding"/>
    <property type="evidence" value="ECO:0007669"/>
    <property type="project" value="UniProtKB-KW"/>
</dbReference>
<feature type="domain" description="ABC transporter" evidence="5">
    <location>
        <begin position="313"/>
        <end position="527"/>
    </location>
</feature>
<dbReference type="InterPro" id="IPR003593">
    <property type="entry name" value="AAA+_ATPase"/>
</dbReference>